<dbReference type="Proteomes" id="UP000037923">
    <property type="component" value="Unassembled WGS sequence"/>
</dbReference>
<feature type="region of interest" description="Disordered" evidence="1">
    <location>
        <begin position="662"/>
        <end position="690"/>
    </location>
</feature>
<feature type="region of interest" description="Disordered" evidence="1">
    <location>
        <begin position="1006"/>
        <end position="1031"/>
    </location>
</feature>
<feature type="region of interest" description="Disordered" evidence="1">
    <location>
        <begin position="590"/>
        <end position="626"/>
    </location>
</feature>
<keyword evidence="3" id="KW-1185">Reference proteome</keyword>
<sequence length="1352" mass="145445">MSPPLPRLSHASLTRLLAAAQRSSNAKRISPEELQRYVTQWFPRELWSSSYGASNCDRGTPSNARTANPFQQFCRDPPLVSSEWAAALQLVALARYVEGSAKCTAAGSSARRSGASASPVTPTIQTLEHLLRFGVFPPAGWSVTLALLHAWRHEQRKQLATSSPSSLSDERRSAHAALMASPLEQPSPLLFPTALPAPATAQLLYHISLAPPSTERWQDALRLYQASAAQTYTQIKDPYTGRPHAAPSVTAADAAPATSAFLKALRHTTLTTLLQAGEWERGLHFYYHSLYQRDLPGTVTTGYLVQALGRAGQWAAVLQVYELCVKLLHARRQMRRERHPTSDEPPSRTWGTTLSMAMAAVQCCPAAPPAALWAMLRQLEGEGGCDDSSPSPPPLLQLDGNFLSAVQALAQEDDRIAVLRYAKRGGLLDAFKLMRGLLSKHQWEEALMVFAEAMKATVALPSTGPSGMESTPATARGGEDSRSAVYLSRREIGETRLSFLHSSTIHNVRTVVAFLNAHRSGKGGAGEGRGHCAVTTDAWALNDQEVECVLSKTLEANESAAAAAAPGRVADFWQYCLQLLDHNYGALQAGPPPHTDMDSTGAGVAAVPLRPTLHIPSTSSSPRRRRPTASALSFLLRHPRLPWQVALQLIEAYDLLDASHDSEAAHKKDRRGRSATQNGGGRDRGPTDINVTPRTLALSAAVERLSSQGQRKAAEELALRALAVEVAAPKHARGGVPLSAGLLQLVSLPTLRALLLGRRHDGLYVEKRVLFHLLRESVSAGAKRSRNVSRKDGDADLAEVDRDERFFDDPCGRALTVVHLLMQRAALTGGRSSSAANAAAALQRLPTSLFLLEAESSGDTVAPHTSPGTSPPAAWLLAYPPAVHCEVVRVIRCVTASPPSTPPSRWCSLENSAGEEARRRDGQRWTWTMRYLRKLAGSFAGHPRHASGLPRDAQPHFFSSTGGWSEMARAREAYYVATFEAVVSLLETAAEAEVSPSTDGTLLLPCGEAAPSTAGGAKGHGVGSERGEVPRRPRQRVQALCQLLERAISRYGCVPPTHMLLPNQLDRLLPPLVKPTVLSTAKGEPLRSPWEGTGGHAGVNAQERCAVAAFLVQLLLRSLSSASADVHSEAGACGQLRAVEPALLHNTLKLCCRVAEYRKELSGTLLHTAADATVDGAALCEAGGALVRLQCERCGLPTVRPGTLSLLYHLCAAVEACSPHTRPSLPKRIALETTEYLLCQQVSFANASSRSVPRRGPIGHPPVASPADEHVPRHGSRSAAMGDEQRQGGGDGGRVSVAAVLPHHGALFFSLFGWEGTLHVWYPAFPRDVLRQLSSDPRAIEACLSLAERSRE</sequence>
<evidence type="ECO:0000256" key="1">
    <source>
        <dbReference type="SAM" id="MobiDB-lite"/>
    </source>
</evidence>
<dbReference type="RefSeq" id="XP_015652939.1">
    <property type="nucleotide sequence ID" value="XM_015808486.1"/>
</dbReference>
<accession>A0A0M9FRD4</accession>
<name>A0A0M9FRD4_LEPPY</name>
<organism evidence="2 3">
    <name type="scientific">Leptomonas pyrrhocoris</name>
    <name type="common">Firebug parasite</name>
    <dbReference type="NCBI Taxonomy" id="157538"/>
    <lineage>
        <taxon>Eukaryota</taxon>
        <taxon>Discoba</taxon>
        <taxon>Euglenozoa</taxon>
        <taxon>Kinetoplastea</taxon>
        <taxon>Metakinetoplastina</taxon>
        <taxon>Trypanosomatida</taxon>
        <taxon>Trypanosomatidae</taxon>
        <taxon>Leishmaniinae</taxon>
        <taxon>Leptomonas</taxon>
    </lineage>
</organism>
<reference evidence="2 3" key="1">
    <citation type="submission" date="2015-07" db="EMBL/GenBank/DDBJ databases">
        <title>High-quality genome of monoxenous trypanosomatid Leptomonas pyrrhocoris.</title>
        <authorList>
            <person name="Flegontov P."/>
            <person name="Butenko A."/>
            <person name="Firsov S."/>
            <person name="Vlcek C."/>
            <person name="Logacheva M.D."/>
            <person name="Field M."/>
            <person name="Filatov D."/>
            <person name="Flegontova O."/>
            <person name="Gerasimov E."/>
            <person name="Jackson A.P."/>
            <person name="Kelly S."/>
            <person name="Opperdoes F."/>
            <person name="O'Reilly A."/>
            <person name="Votypka J."/>
            <person name="Yurchenko V."/>
            <person name="Lukes J."/>
        </authorList>
    </citation>
    <scope>NUCLEOTIDE SEQUENCE [LARGE SCALE GENOMIC DNA]</scope>
    <source>
        <strain evidence="2">H10</strain>
    </source>
</reference>
<proteinExistence type="predicted"/>
<gene>
    <name evidence="2" type="ORF">ABB37_09163</name>
</gene>
<dbReference type="GeneID" id="26909446"/>
<comment type="caution">
    <text evidence="2">The sequence shown here is derived from an EMBL/GenBank/DDBJ whole genome shotgun (WGS) entry which is preliminary data.</text>
</comment>
<feature type="region of interest" description="Disordered" evidence="1">
    <location>
        <begin position="461"/>
        <end position="482"/>
    </location>
</feature>
<dbReference type="EMBL" id="LGTL01000029">
    <property type="protein sequence ID" value="KPA74500.1"/>
    <property type="molecule type" value="Genomic_DNA"/>
</dbReference>
<protein>
    <submittedName>
        <fullName evidence="2">Uncharacterized protein</fullName>
    </submittedName>
</protein>
<feature type="region of interest" description="Disordered" evidence="1">
    <location>
        <begin position="1250"/>
        <end position="1294"/>
    </location>
</feature>
<dbReference type="OrthoDB" id="273222at2759"/>
<feature type="compositionally biased region" description="Polar residues" evidence="1">
    <location>
        <begin position="463"/>
        <end position="473"/>
    </location>
</feature>
<dbReference type="OMA" id="LQVYELC"/>
<dbReference type="VEuPathDB" id="TriTrypDB:LpyrH10_29_0780"/>
<evidence type="ECO:0000313" key="2">
    <source>
        <dbReference type="EMBL" id="KPA74500.1"/>
    </source>
</evidence>
<evidence type="ECO:0000313" key="3">
    <source>
        <dbReference type="Proteomes" id="UP000037923"/>
    </source>
</evidence>